<evidence type="ECO:0000313" key="3">
    <source>
        <dbReference type="Proteomes" id="UP000324222"/>
    </source>
</evidence>
<reference evidence="2 3" key="1">
    <citation type="submission" date="2019-05" db="EMBL/GenBank/DDBJ databases">
        <title>Another draft genome of Portunus trituberculatus and its Hox gene families provides insights of decapod evolution.</title>
        <authorList>
            <person name="Jeong J.-H."/>
            <person name="Song I."/>
            <person name="Kim S."/>
            <person name="Choi T."/>
            <person name="Kim D."/>
            <person name="Ryu S."/>
            <person name="Kim W."/>
        </authorList>
    </citation>
    <scope>NUCLEOTIDE SEQUENCE [LARGE SCALE GENOMIC DNA]</scope>
    <source>
        <tissue evidence="2">Muscle</tissue>
    </source>
</reference>
<proteinExistence type="predicted"/>
<dbReference type="Proteomes" id="UP000324222">
    <property type="component" value="Unassembled WGS sequence"/>
</dbReference>
<dbReference type="EMBL" id="VSRR010000838">
    <property type="protein sequence ID" value="MPC20125.1"/>
    <property type="molecule type" value="Genomic_DNA"/>
</dbReference>
<feature type="compositionally biased region" description="Pro residues" evidence="1">
    <location>
        <begin position="7"/>
        <end position="16"/>
    </location>
</feature>
<name>A0A5B7DGC0_PORTR</name>
<evidence type="ECO:0000256" key="1">
    <source>
        <dbReference type="SAM" id="MobiDB-lite"/>
    </source>
</evidence>
<sequence length="188" mass="20247">MSCPHSTPTPTPPTSPPHTIATHCGGTTNTTTPEIIPYGAVFLIGALNTASQYSLIINFICCVHCYFSAAWINKNSVSGCAVKGKEQQGTRQKRSFYGHTISIFLQQKLSVVIQHCETHGSAAQTPAVGGKIVGNSTPQQNLYWKRMKICSILHIFPFLMRAAWGPGNAVTLLSHPGCLLLAKVVGRV</sequence>
<organism evidence="2 3">
    <name type="scientific">Portunus trituberculatus</name>
    <name type="common">Swimming crab</name>
    <name type="synonym">Neptunus trituberculatus</name>
    <dbReference type="NCBI Taxonomy" id="210409"/>
    <lineage>
        <taxon>Eukaryota</taxon>
        <taxon>Metazoa</taxon>
        <taxon>Ecdysozoa</taxon>
        <taxon>Arthropoda</taxon>
        <taxon>Crustacea</taxon>
        <taxon>Multicrustacea</taxon>
        <taxon>Malacostraca</taxon>
        <taxon>Eumalacostraca</taxon>
        <taxon>Eucarida</taxon>
        <taxon>Decapoda</taxon>
        <taxon>Pleocyemata</taxon>
        <taxon>Brachyura</taxon>
        <taxon>Eubrachyura</taxon>
        <taxon>Portunoidea</taxon>
        <taxon>Portunidae</taxon>
        <taxon>Portuninae</taxon>
        <taxon>Portunus</taxon>
    </lineage>
</organism>
<feature type="region of interest" description="Disordered" evidence="1">
    <location>
        <begin position="1"/>
        <end position="24"/>
    </location>
</feature>
<dbReference type="AlphaFoldDB" id="A0A5B7DGC0"/>
<accession>A0A5B7DGC0</accession>
<evidence type="ECO:0000313" key="2">
    <source>
        <dbReference type="EMBL" id="MPC20125.1"/>
    </source>
</evidence>
<comment type="caution">
    <text evidence="2">The sequence shown here is derived from an EMBL/GenBank/DDBJ whole genome shotgun (WGS) entry which is preliminary data.</text>
</comment>
<gene>
    <name evidence="2" type="ORF">E2C01_013057</name>
</gene>
<keyword evidence="3" id="KW-1185">Reference proteome</keyword>
<protein>
    <submittedName>
        <fullName evidence="2">Uncharacterized protein</fullName>
    </submittedName>
</protein>